<name>A0A8T5VGK5_9BRAD</name>
<protein>
    <submittedName>
        <fullName evidence="1">Tryptophan 7-halogenase</fullName>
    </submittedName>
</protein>
<dbReference type="EMBL" id="CP096255">
    <property type="protein sequence ID" value="UPT83688.1"/>
    <property type="molecule type" value="Genomic_DNA"/>
</dbReference>
<dbReference type="AlphaFoldDB" id="A0A8T5VGK5"/>
<dbReference type="PANTHER" id="PTHR43747:SF1">
    <property type="entry name" value="SLR1998 PROTEIN"/>
    <property type="match status" value="1"/>
</dbReference>
<evidence type="ECO:0000313" key="2">
    <source>
        <dbReference type="Proteomes" id="UP000551709"/>
    </source>
</evidence>
<organism evidence="1 2">
    <name type="scientific">Bradyrhizobium barranii subsp. apii</name>
    <dbReference type="NCBI Taxonomy" id="2819348"/>
    <lineage>
        <taxon>Bacteria</taxon>
        <taxon>Pseudomonadati</taxon>
        <taxon>Pseudomonadota</taxon>
        <taxon>Alphaproteobacteria</taxon>
        <taxon>Hyphomicrobiales</taxon>
        <taxon>Nitrobacteraceae</taxon>
        <taxon>Bradyrhizobium</taxon>
        <taxon>Bradyrhizobium barranii</taxon>
    </lineage>
</organism>
<dbReference type="InterPro" id="IPR006905">
    <property type="entry name" value="Flavin_halogenase"/>
</dbReference>
<dbReference type="Gene3D" id="3.50.50.60">
    <property type="entry name" value="FAD/NAD(P)-binding domain"/>
    <property type="match status" value="1"/>
</dbReference>
<dbReference type="RefSeq" id="WP_175618085.1">
    <property type="nucleotide sequence ID" value="NZ_CP096251.1"/>
</dbReference>
<dbReference type="InterPro" id="IPR050816">
    <property type="entry name" value="Flavin-dep_Halogenase_NPB"/>
</dbReference>
<dbReference type="InterPro" id="IPR036188">
    <property type="entry name" value="FAD/NAD-bd_sf"/>
</dbReference>
<dbReference type="Proteomes" id="UP000551709">
    <property type="component" value="Chromosome"/>
</dbReference>
<accession>A0A8T5VGK5</accession>
<dbReference type="PANTHER" id="PTHR43747">
    <property type="entry name" value="FAD-BINDING PROTEIN"/>
    <property type="match status" value="1"/>
</dbReference>
<sequence>MAAFDIIVAGAGPAGAAASRALAMCAPELRVAVIAPSERRGRGEGRGQGRGEVLSPLVQPVLRQLGLWPTFLAQGFAPSHRTLTSWDQAGLTSSELLLEARGPSWRVDRRAFDGWLTAEGCRAAERVDAKVCHLAREADGWSVACDDGNSHSARLVIDATGRARALADRQGSRAKAQDRLIAAYAEATTSGPAAPELLVEAFEDGWWYTMALDQGRRAFACMTDADLARGLRLNTPDGWRRALARTQFVSALASKIIRLEPPRLIPAGSRYAATTAGFHFLCAGDAASAFDPISGHGVVKAMRSGVFAAYAASDCLARGDAAALDRYGAWIAREAAAYATTLSEHYGSVSRWPERPFWRRRRADAPSRNPSSSLLEQ</sequence>
<reference evidence="1" key="1">
    <citation type="journal article" date="2017" name="Syst. Appl. Microbiol.">
        <title>Soybeans inoculated with root zone soils of Canadian native legumes harbour diverse and novel Bradyrhizobium spp. that possess agricultural potential.</title>
        <authorList>
            <person name="Bromfield E.S.P."/>
            <person name="Cloutier S."/>
            <person name="Tambong J.T."/>
            <person name="Tran Thi T.V."/>
        </authorList>
    </citation>
    <scope>NUCLEOTIDE SEQUENCE</scope>
    <source>
        <strain evidence="1">1S5</strain>
    </source>
</reference>
<dbReference type="SUPFAM" id="SSF51905">
    <property type="entry name" value="FAD/NAD(P)-binding domain"/>
    <property type="match status" value="1"/>
</dbReference>
<dbReference type="GO" id="GO:0004497">
    <property type="term" value="F:monooxygenase activity"/>
    <property type="evidence" value="ECO:0007669"/>
    <property type="project" value="InterPro"/>
</dbReference>
<dbReference type="Gene3D" id="3.30.9.100">
    <property type="match status" value="1"/>
</dbReference>
<dbReference type="Pfam" id="PF04820">
    <property type="entry name" value="Trp_halogenase"/>
    <property type="match status" value="1"/>
</dbReference>
<proteinExistence type="predicted"/>
<reference evidence="1" key="2">
    <citation type="submission" date="2022-04" db="EMBL/GenBank/DDBJ databases">
        <authorList>
            <person name="Bromfield E.S.P."/>
            <person name="Cloutier S."/>
        </authorList>
    </citation>
    <scope>NUCLEOTIDE SEQUENCE</scope>
    <source>
        <strain evidence="1">1S5</strain>
    </source>
</reference>
<gene>
    <name evidence="1" type="ORF">HAP41_0000025000</name>
</gene>
<evidence type="ECO:0000313" key="1">
    <source>
        <dbReference type="EMBL" id="UPT83688.1"/>
    </source>
</evidence>